<evidence type="ECO:0000313" key="9">
    <source>
        <dbReference type="EMBL" id="MBB5516875.1"/>
    </source>
</evidence>
<reference evidence="9 10" key="1">
    <citation type="submission" date="2020-08" db="EMBL/GenBank/DDBJ databases">
        <title>Genomic Encyclopedia of Type Strains, Phase IV (KMG-IV): sequencing the most valuable type-strain genomes for metagenomic binning, comparative biology and taxonomic classification.</title>
        <authorList>
            <person name="Goeker M."/>
        </authorList>
    </citation>
    <scope>NUCLEOTIDE SEQUENCE [LARGE SCALE GENOMIC DNA]</scope>
    <source>
        <strain evidence="9 10">DSM 103377</strain>
    </source>
</reference>
<evidence type="ECO:0000259" key="8">
    <source>
        <dbReference type="Pfam" id="PF01103"/>
    </source>
</evidence>
<organism evidence="9 10">
    <name type="scientific">Rubricella aquisinus</name>
    <dbReference type="NCBI Taxonomy" id="2028108"/>
    <lineage>
        <taxon>Bacteria</taxon>
        <taxon>Pseudomonadati</taxon>
        <taxon>Pseudomonadota</taxon>
        <taxon>Alphaproteobacteria</taxon>
        <taxon>Rhodobacterales</taxon>
        <taxon>Paracoccaceae</taxon>
        <taxon>Rubricella</taxon>
    </lineage>
</organism>
<evidence type="ECO:0000256" key="6">
    <source>
        <dbReference type="ARBA" id="ARBA00023237"/>
    </source>
</evidence>
<dbReference type="Proteomes" id="UP000553766">
    <property type="component" value="Unassembled WGS sequence"/>
</dbReference>
<dbReference type="EMBL" id="JACIJS010000010">
    <property type="protein sequence ID" value="MBB5516875.1"/>
    <property type="molecule type" value="Genomic_DNA"/>
</dbReference>
<dbReference type="Gene3D" id="2.40.160.50">
    <property type="entry name" value="membrane protein fhac: a member of the omp85/tpsb transporter family"/>
    <property type="match status" value="1"/>
</dbReference>
<sequence>MSLRKPAAICALFMLAACGEEAAFLTVPDVTTPVRYDIEIVGAPDERVEEVAEDSLALFVEQEDGAPSLAFLRRRAEGDVDVLESVLRADGYILPEITVLVTPPTEDDPDSRANVRLQIEPGRQFILETHQIELLNSSPVRDDISGAVYGSPVGKAALASPIISAEDAAVASLQRDGYAYARFLRRDVLANPEQATLTVTSQIDAGTQYTFGETLFEGVETVELDYLRTYIDWDRGEIFDGAKIRALQQDLARTELFTSVSVDRPEDAPEGGELPVLVRVEERKPRTFSVGVRLNTDLGLEVGSSVVHRNLLGQNETVGIRGEVNERNTVVGFDGKIPQYRRSGQDLVASIEFRDTSEDAFDGQTASAEIGLERQIDDRWRGGVGLSLETANLVDSGVTQNSLVYGLPITASYDSVRDKFDPRNGARLTAEVTPYIGEVNNRDVQFLRSDAKISFYRRLDDDGGFIFATRFRVGSILADDVNNVPAPLRLFAGGGGSVRGFVSDGIGPRDAQGDPRGGLSVLEAGAEVRLRFTDTIGGVGFAEAGIVNDSPIPDAVGDVREAAGLGLRYFSPVGPIRADIAVPLDRRPNEDRYQFYLSIGQAF</sequence>
<evidence type="ECO:0000256" key="5">
    <source>
        <dbReference type="ARBA" id="ARBA00023136"/>
    </source>
</evidence>
<keyword evidence="4 7" id="KW-0732">Signal</keyword>
<keyword evidence="10" id="KW-1185">Reference proteome</keyword>
<dbReference type="RefSeq" id="WP_184012834.1">
    <property type="nucleotide sequence ID" value="NZ_JACIJS010000010.1"/>
</dbReference>
<dbReference type="Gene3D" id="3.10.20.310">
    <property type="entry name" value="membrane protein fhac"/>
    <property type="match status" value="1"/>
</dbReference>
<dbReference type="AlphaFoldDB" id="A0A840X4W2"/>
<keyword evidence="5" id="KW-0472">Membrane</keyword>
<evidence type="ECO:0000256" key="1">
    <source>
        <dbReference type="ARBA" id="ARBA00004370"/>
    </source>
</evidence>
<comment type="subcellular location">
    <subcellularLocation>
        <location evidence="1">Membrane</location>
    </subcellularLocation>
</comment>
<dbReference type="Pfam" id="PF01103">
    <property type="entry name" value="Omp85"/>
    <property type="match status" value="1"/>
</dbReference>
<dbReference type="PANTHER" id="PTHR12815:SF47">
    <property type="entry name" value="TRANSLOCATION AND ASSEMBLY MODULE SUBUNIT TAMA"/>
    <property type="match status" value="1"/>
</dbReference>
<evidence type="ECO:0000256" key="7">
    <source>
        <dbReference type="SAM" id="SignalP"/>
    </source>
</evidence>
<name>A0A840X4W2_9RHOB</name>
<feature type="chain" id="PRO_5032847205" evidence="7">
    <location>
        <begin position="23"/>
        <end position="603"/>
    </location>
</feature>
<dbReference type="GO" id="GO:0019867">
    <property type="term" value="C:outer membrane"/>
    <property type="evidence" value="ECO:0007669"/>
    <property type="project" value="InterPro"/>
</dbReference>
<feature type="domain" description="Bacterial surface antigen (D15)" evidence="8">
    <location>
        <begin position="310"/>
        <end position="603"/>
    </location>
</feature>
<keyword evidence="6" id="KW-0998">Cell outer membrane</keyword>
<feature type="signal peptide" evidence="7">
    <location>
        <begin position="1"/>
        <end position="22"/>
    </location>
</feature>
<dbReference type="InterPro" id="IPR000184">
    <property type="entry name" value="Bac_surfAg_D15"/>
</dbReference>
<dbReference type="PROSITE" id="PS51257">
    <property type="entry name" value="PROKAR_LIPOPROTEIN"/>
    <property type="match status" value="1"/>
</dbReference>
<evidence type="ECO:0000256" key="4">
    <source>
        <dbReference type="ARBA" id="ARBA00022729"/>
    </source>
</evidence>
<evidence type="ECO:0000313" key="10">
    <source>
        <dbReference type="Proteomes" id="UP000553766"/>
    </source>
</evidence>
<comment type="caution">
    <text evidence="9">The sequence shown here is derived from an EMBL/GenBank/DDBJ whole genome shotgun (WGS) entry which is preliminary data.</text>
</comment>
<evidence type="ECO:0000256" key="3">
    <source>
        <dbReference type="ARBA" id="ARBA00022692"/>
    </source>
</evidence>
<proteinExistence type="predicted"/>
<dbReference type="InterPro" id="IPR039910">
    <property type="entry name" value="D15-like"/>
</dbReference>
<keyword evidence="2" id="KW-1134">Transmembrane beta strand</keyword>
<protein>
    <submittedName>
        <fullName evidence="9">Translocation and assembly module TamA</fullName>
    </submittedName>
</protein>
<gene>
    <name evidence="9" type="ORF">FHS89_002919</name>
</gene>
<dbReference type="PANTHER" id="PTHR12815">
    <property type="entry name" value="SORTING AND ASSEMBLY MACHINERY SAMM50 PROTEIN FAMILY MEMBER"/>
    <property type="match status" value="1"/>
</dbReference>
<keyword evidence="3" id="KW-0812">Transmembrane</keyword>
<accession>A0A840X4W2</accession>
<evidence type="ECO:0000256" key="2">
    <source>
        <dbReference type="ARBA" id="ARBA00022452"/>
    </source>
</evidence>